<dbReference type="Gene3D" id="3.30.780.10">
    <property type="entry name" value="SUI1-like domain"/>
    <property type="match status" value="1"/>
</dbReference>
<dbReference type="EMBL" id="FORX01000004">
    <property type="protein sequence ID" value="SFJ55675.1"/>
    <property type="molecule type" value="Genomic_DNA"/>
</dbReference>
<dbReference type="InterPro" id="IPR001950">
    <property type="entry name" value="SUI1"/>
</dbReference>
<accession>A0A1I3SAF6</accession>
<evidence type="ECO:0000256" key="1">
    <source>
        <dbReference type="ARBA" id="ARBA00022845"/>
    </source>
</evidence>
<organism evidence="4 5">
    <name type="scientific">Desulfomicrobium apsheronum</name>
    <dbReference type="NCBI Taxonomy" id="52560"/>
    <lineage>
        <taxon>Bacteria</taxon>
        <taxon>Pseudomonadati</taxon>
        <taxon>Thermodesulfobacteriota</taxon>
        <taxon>Desulfovibrionia</taxon>
        <taxon>Desulfovibrionales</taxon>
        <taxon>Desulfomicrobiaceae</taxon>
        <taxon>Desulfomicrobium</taxon>
    </lineage>
</organism>
<dbReference type="GO" id="GO:0003743">
    <property type="term" value="F:translation initiation factor activity"/>
    <property type="evidence" value="ECO:0007669"/>
    <property type="project" value="UniProtKB-KW"/>
</dbReference>
<feature type="domain" description="SUI1" evidence="3">
    <location>
        <begin position="42"/>
        <end position="105"/>
    </location>
</feature>
<dbReference type="SUPFAM" id="SSF55159">
    <property type="entry name" value="eIF1-like"/>
    <property type="match status" value="1"/>
</dbReference>
<keyword evidence="2" id="KW-0648">Protein biosynthesis</keyword>
<keyword evidence="4" id="KW-0396">Initiation factor</keyword>
<dbReference type="GO" id="GO:0006417">
    <property type="term" value="P:regulation of translation"/>
    <property type="evidence" value="ECO:0007669"/>
    <property type="project" value="UniProtKB-KW"/>
</dbReference>
<dbReference type="Pfam" id="PF01253">
    <property type="entry name" value="SUI1"/>
    <property type="match status" value="1"/>
</dbReference>
<dbReference type="OrthoDB" id="9792915at2"/>
<reference evidence="5" key="1">
    <citation type="submission" date="2016-10" db="EMBL/GenBank/DDBJ databases">
        <authorList>
            <person name="Varghese N."/>
            <person name="Submissions S."/>
        </authorList>
    </citation>
    <scope>NUCLEOTIDE SEQUENCE [LARGE SCALE GENOMIC DNA]</scope>
    <source>
        <strain evidence="5">DSM 5918</strain>
    </source>
</reference>
<keyword evidence="1" id="KW-0810">Translation regulation</keyword>
<keyword evidence="5" id="KW-1185">Reference proteome</keyword>
<dbReference type="AlphaFoldDB" id="A0A1I3SAF6"/>
<evidence type="ECO:0000313" key="5">
    <source>
        <dbReference type="Proteomes" id="UP000198635"/>
    </source>
</evidence>
<dbReference type="InterPro" id="IPR005872">
    <property type="entry name" value="SUI1_arc_bac"/>
</dbReference>
<dbReference type="PROSITE" id="PS50296">
    <property type="entry name" value="SUI1"/>
    <property type="match status" value="1"/>
</dbReference>
<gene>
    <name evidence="4" type="ORF">SAMN04488082_10487</name>
</gene>
<dbReference type="CDD" id="cd11567">
    <property type="entry name" value="YciH_like"/>
    <property type="match status" value="1"/>
</dbReference>
<name>A0A1I3SAF6_9BACT</name>
<protein>
    <submittedName>
        <fullName evidence="4">Translation initiation factor 1 (eIF-1/SUI1)</fullName>
    </submittedName>
</protein>
<sequence>MSRDSFKTVYSTEKPTCRKCGRVDCVCGQTRPPAQGPVRVGRETKGRKGAGVTVVTGLTLPETELKALLSDCKKRLGCGGTLRNGVLEFQGEHRDTLLAFLKDRGIAAKKSGS</sequence>
<dbReference type="RefSeq" id="WP_092373205.1">
    <property type="nucleotide sequence ID" value="NZ_FORX01000004.1"/>
</dbReference>
<dbReference type="Proteomes" id="UP000198635">
    <property type="component" value="Unassembled WGS sequence"/>
</dbReference>
<dbReference type="STRING" id="52560.SAMN04488082_10487"/>
<evidence type="ECO:0000259" key="3">
    <source>
        <dbReference type="PROSITE" id="PS50296"/>
    </source>
</evidence>
<evidence type="ECO:0000256" key="2">
    <source>
        <dbReference type="ARBA" id="ARBA00022917"/>
    </source>
</evidence>
<proteinExistence type="predicted"/>
<dbReference type="PIRSF" id="PIRSF037511">
    <property type="entry name" value="Transl_init_SUI1_pro"/>
    <property type="match status" value="1"/>
</dbReference>
<evidence type="ECO:0000313" key="4">
    <source>
        <dbReference type="EMBL" id="SFJ55675.1"/>
    </source>
</evidence>
<dbReference type="InterPro" id="IPR036877">
    <property type="entry name" value="SUI1_dom_sf"/>
</dbReference>